<evidence type="ECO:0000313" key="1">
    <source>
        <dbReference type="EMBL" id="KAA1255145.1"/>
    </source>
</evidence>
<protein>
    <submittedName>
        <fullName evidence="1">Uncharacterized protein</fullName>
    </submittedName>
</protein>
<reference evidence="1 2" key="1">
    <citation type="submission" date="2019-09" db="EMBL/GenBank/DDBJ databases">
        <authorList>
            <person name="Kritzky A."/>
            <person name="Schelkanova E.Y."/>
            <person name="Alkhova Z.V."/>
            <person name="Smirnova N.I."/>
        </authorList>
    </citation>
    <scope>NUCLEOTIDE SEQUENCE [LARGE SCALE GENOMIC DNA]</scope>
    <source>
        <strain evidence="1 2">M1526</strain>
    </source>
</reference>
<name>A0A5Q6PJX7_VIBCL</name>
<comment type="caution">
    <text evidence="1">The sequence shown here is derived from an EMBL/GenBank/DDBJ whole genome shotgun (WGS) entry which is preliminary data.</text>
</comment>
<sequence length="135" mass="16718">MELKVLSNEEYSFFERHQSRKSNPFEAENYVKTIMYKDRELVFISEMEPHADIAINSEKKWKVKFHAVHPDYRFVFHDKGQLHVLEPQKDTIYEFEYQKRHGLIHKERVKHFKRRKFWESQWEPKKTVKALFEFL</sequence>
<gene>
    <name evidence="1" type="ORF">F0M16_07965</name>
</gene>
<dbReference type="Proteomes" id="UP000323225">
    <property type="component" value="Unassembled WGS sequence"/>
</dbReference>
<dbReference type="EMBL" id="VUAA01000007">
    <property type="protein sequence ID" value="KAA1255145.1"/>
    <property type="molecule type" value="Genomic_DNA"/>
</dbReference>
<accession>A0A5Q6PJX7</accession>
<dbReference type="AlphaFoldDB" id="A0A5Q6PJX7"/>
<organism evidence="1 2">
    <name type="scientific">Vibrio cholerae</name>
    <dbReference type="NCBI Taxonomy" id="666"/>
    <lineage>
        <taxon>Bacteria</taxon>
        <taxon>Pseudomonadati</taxon>
        <taxon>Pseudomonadota</taxon>
        <taxon>Gammaproteobacteria</taxon>
        <taxon>Vibrionales</taxon>
        <taxon>Vibrionaceae</taxon>
        <taxon>Vibrio</taxon>
    </lineage>
</organism>
<evidence type="ECO:0000313" key="2">
    <source>
        <dbReference type="Proteomes" id="UP000323225"/>
    </source>
</evidence>
<proteinExistence type="predicted"/>